<dbReference type="NCBIfam" id="NF001484">
    <property type="entry name" value="PRK00331.1"/>
    <property type="match status" value="1"/>
</dbReference>
<dbReference type="InterPro" id="IPR035466">
    <property type="entry name" value="GlmS/AgaS_SIS"/>
</dbReference>
<evidence type="ECO:0000259" key="12">
    <source>
        <dbReference type="PROSITE" id="PS51464"/>
    </source>
</evidence>
<accession>A0A6J4I3Y9</accession>
<protein>
    <recommendedName>
        <fullName evidence="4 10">Glutamine--fructose-6-phosphate aminotransferase [isomerizing]</fullName>
        <ecNumber evidence="3 10">2.6.1.16</ecNumber>
    </recommendedName>
    <alternativeName>
        <fullName evidence="10">D-fructose-6-phosphate amidotransferase</fullName>
    </alternativeName>
    <alternativeName>
        <fullName evidence="10">GFAT</fullName>
    </alternativeName>
    <alternativeName>
        <fullName evidence="10">Glucosamine-6-phosphate synthase</fullName>
    </alternativeName>
    <alternativeName>
        <fullName evidence="10">Hexosephosphate aminotransferase</fullName>
    </alternativeName>
    <alternativeName>
        <fullName evidence="10">L-glutamine--D-fructose-6-phosphate amidotransferase</fullName>
    </alternativeName>
</protein>
<dbReference type="InterPro" id="IPR005855">
    <property type="entry name" value="GFAT"/>
</dbReference>
<evidence type="ECO:0000256" key="4">
    <source>
        <dbReference type="ARBA" id="ARBA00016090"/>
    </source>
</evidence>
<evidence type="ECO:0000256" key="9">
    <source>
        <dbReference type="ARBA" id="ARBA00022962"/>
    </source>
</evidence>
<dbReference type="GO" id="GO:0097367">
    <property type="term" value="F:carbohydrate derivative binding"/>
    <property type="evidence" value="ECO:0007669"/>
    <property type="project" value="InterPro"/>
</dbReference>
<dbReference type="SUPFAM" id="SSF53697">
    <property type="entry name" value="SIS domain"/>
    <property type="match status" value="1"/>
</dbReference>
<dbReference type="EMBL" id="CADCTB010000106">
    <property type="protein sequence ID" value="CAA9240673.1"/>
    <property type="molecule type" value="Genomic_DNA"/>
</dbReference>
<comment type="subunit">
    <text evidence="10">Homodimer.</text>
</comment>
<comment type="function">
    <text evidence="10">Catalyzes the first step in hexosamine metabolism, converting fructose-6P into glucosamine-6P using glutamine as a nitrogen source.</text>
</comment>
<feature type="domain" description="SIS" evidence="12">
    <location>
        <begin position="285"/>
        <end position="426"/>
    </location>
</feature>
<dbReference type="EC" id="2.6.1.16" evidence="3 10"/>
<evidence type="ECO:0000256" key="2">
    <source>
        <dbReference type="ARBA" id="ARBA00004496"/>
    </source>
</evidence>
<evidence type="ECO:0000256" key="3">
    <source>
        <dbReference type="ARBA" id="ARBA00012916"/>
    </source>
</evidence>
<dbReference type="GO" id="GO:0004360">
    <property type="term" value="F:glutamine-fructose-6-phosphate transaminase (isomerizing) activity"/>
    <property type="evidence" value="ECO:0007669"/>
    <property type="project" value="UniProtKB-UniRule"/>
</dbReference>
<dbReference type="PROSITE" id="PS51278">
    <property type="entry name" value="GATASE_TYPE_2"/>
    <property type="match status" value="1"/>
</dbReference>
<dbReference type="Gene3D" id="3.60.20.10">
    <property type="entry name" value="Glutamine Phosphoribosylpyrophosphate, subunit 1, domain 1"/>
    <property type="match status" value="1"/>
</dbReference>
<evidence type="ECO:0000256" key="7">
    <source>
        <dbReference type="ARBA" id="ARBA00022679"/>
    </source>
</evidence>
<dbReference type="HAMAP" id="MF_00164">
    <property type="entry name" value="GlmS"/>
    <property type="match status" value="1"/>
</dbReference>
<feature type="initiator methionine" description="Removed" evidence="10">
    <location>
        <position position="1"/>
    </location>
</feature>
<feature type="domain" description="SIS" evidence="12">
    <location>
        <begin position="459"/>
        <end position="603"/>
    </location>
</feature>
<comment type="catalytic activity">
    <reaction evidence="1 10">
        <text>D-fructose 6-phosphate + L-glutamine = D-glucosamine 6-phosphate + L-glutamate</text>
        <dbReference type="Rhea" id="RHEA:13237"/>
        <dbReference type="ChEBI" id="CHEBI:29985"/>
        <dbReference type="ChEBI" id="CHEBI:58359"/>
        <dbReference type="ChEBI" id="CHEBI:58725"/>
        <dbReference type="ChEBI" id="CHEBI:61527"/>
        <dbReference type="EC" id="2.6.1.16"/>
    </reaction>
</comment>
<dbReference type="CDD" id="cd05009">
    <property type="entry name" value="SIS_GlmS_GlmD_2"/>
    <property type="match status" value="1"/>
</dbReference>
<dbReference type="Pfam" id="PF13522">
    <property type="entry name" value="GATase_6"/>
    <property type="match status" value="1"/>
</dbReference>
<dbReference type="PANTHER" id="PTHR10937:SF0">
    <property type="entry name" value="GLUTAMINE--FRUCTOSE-6-PHOSPHATE TRANSAMINASE (ISOMERIZING)"/>
    <property type="match status" value="1"/>
</dbReference>
<dbReference type="GO" id="GO:0005829">
    <property type="term" value="C:cytosol"/>
    <property type="evidence" value="ECO:0007669"/>
    <property type="project" value="TreeGrafter"/>
</dbReference>
<gene>
    <name evidence="10" type="primary">glmS</name>
    <name evidence="13" type="ORF">AVDCRST_MAG10-1761</name>
</gene>
<dbReference type="GO" id="GO:0006487">
    <property type="term" value="P:protein N-linked glycosylation"/>
    <property type="evidence" value="ECO:0007669"/>
    <property type="project" value="TreeGrafter"/>
</dbReference>
<dbReference type="GO" id="GO:0006047">
    <property type="term" value="P:UDP-N-acetylglucosamine metabolic process"/>
    <property type="evidence" value="ECO:0007669"/>
    <property type="project" value="TreeGrafter"/>
</dbReference>
<keyword evidence="8" id="KW-0677">Repeat</keyword>
<dbReference type="InterPro" id="IPR047084">
    <property type="entry name" value="GFAT_N"/>
</dbReference>
<evidence type="ECO:0000256" key="1">
    <source>
        <dbReference type="ARBA" id="ARBA00001031"/>
    </source>
</evidence>
<feature type="domain" description="Glutamine amidotransferase type-2" evidence="11">
    <location>
        <begin position="2"/>
        <end position="226"/>
    </location>
</feature>
<evidence type="ECO:0000256" key="6">
    <source>
        <dbReference type="ARBA" id="ARBA00022576"/>
    </source>
</evidence>
<dbReference type="NCBIfam" id="TIGR01135">
    <property type="entry name" value="glmS"/>
    <property type="match status" value="1"/>
</dbReference>
<dbReference type="GO" id="GO:0046349">
    <property type="term" value="P:amino sugar biosynthetic process"/>
    <property type="evidence" value="ECO:0007669"/>
    <property type="project" value="UniProtKB-ARBA"/>
</dbReference>
<dbReference type="CDD" id="cd05008">
    <property type="entry name" value="SIS_GlmS_GlmD_1"/>
    <property type="match status" value="1"/>
</dbReference>
<dbReference type="PROSITE" id="PS51464">
    <property type="entry name" value="SIS"/>
    <property type="match status" value="2"/>
</dbReference>
<keyword evidence="9" id="KW-0315">Glutamine amidotransferase</keyword>
<dbReference type="AlphaFoldDB" id="A0A6J4I3Y9"/>
<evidence type="ECO:0000313" key="13">
    <source>
        <dbReference type="EMBL" id="CAA9240673.1"/>
    </source>
</evidence>
<proteinExistence type="inferred from homology"/>
<dbReference type="PANTHER" id="PTHR10937">
    <property type="entry name" value="GLUCOSAMINE--FRUCTOSE-6-PHOSPHATE AMINOTRANSFERASE, ISOMERIZING"/>
    <property type="match status" value="1"/>
</dbReference>
<dbReference type="FunFam" id="3.40.50.10490:FF:000001">
    <property type="entry name" value="Glutamine--fructose-6-phosphate aminotransferase [isomerizing]"/>
    <property type="match status" value="1"/>
</dbReference>
<dbReference type="Gene3D" id="3.40.50.10490">
    <property type="entry name" value="Glucose-6-phosphate isomerase like protein, domain 1"/>
    <property type="match status" value="2"/>
</dbReference>
<dbReference type="InterPro" id="IPR035490">
    <property type="entry name" value="GlmS/FrlB_SIS"/>
</dbReference>
<dbReference type="FunFam" id="3.40.50.10490:FF:000002">
    <property type="entry name" value="Glutamine--fructose-6-phosphate aminotransferase [isomerizing]"/>
    <property type="match status" value="1"/>
</dbReference>
<evidence type="ECO:0000256" key="10">
    <source>
        <dbReference type="HAMAP-Rule" id="MF_00164"/>
    </source>
</evidence>
<keyword evidence="6 10" id="KW-0032">Aminotransferase</keyword>
<dbReference type="SUPFAM" id="SSF56235">
    <property type="entry name" value="N-terminal nucleophile aminohydrolases (Ntn hydrolases)"/>
    <property type="match status" value="1"/>
</dbReference>
<reference evidence="13" key="1">
    <citation type="submission" date="2020-02" db="EMBL/GenBank/DDBJ databases">
        <authorList>
            <person name="Meier V. D."/>
        </authorList>
    </citation>
    <scope>NUCLEOTIDE SEQUENCE</scope>
    <source>
        <strain evidence="13">AVDCRST_MAG10</strain>
    </source>
</reference>
<dbReference type="FunFam" id="3.60.20.10:FF:000006">
    <property type="entry name" value="Glutamine--fructose-6-phosphate aminotransferase [isomerizing]"/>
    <property type="match status" value="1"/>
</dbReference>
<dbReference type="GO" id="GO:0005975">
    <property type="term" value="P:carbohydrate metabolic process"/>
    <property type="evidence" value="ECO:0007669"/>
    <property type="project" value="UniProtKB-UniRule"/>
</dbReference>
<dbReference type="CDD" id="cd00714">
    <property type="entry name" value="GFAT"/>
    <property type="match status" value="1"/>
</dbReference>
<keyword evidence="7 10" id="KW-0808">Transferase</keyword>
<evidence type="ECO:0000256" key="5">
    <source>
        <dbReference type="ARBA" id="ARBA00022490"/>
    </source>
</evidence>
<evidence type="ECO:0000256" key="8">
    <source>
        <dbReference type="ARBA" id="ARBA00022737"/>
    </source>
</evidence>
<name>A0A6J4I3Y9_9ACTN</name>
<dbReference type="InterPro" id="IPR017932">
    <property type="entry name" value="GATase_2_dom"/>
</dbReference>
<dbReference type="GO" id="GO:0006002">
    <property type="term" value="P:fructose 6-phosphate metabolic process"/>
    <property type="evidence" value="ECO:0007669"/>
    <property type="project" value="TreeGrafter"/>
</dbReference>
<keyword evidence="5 10" id="KW-0963">Cytoplasm</keyword>
<dbReference type="Pfam" id="PF01380">
    <property type="entry name" value="SIS"/>
    <property type="match status" value="2"/>
</dbReference>
<dbReference type="InterPro" id="IPR001347">
    <property type="entry name" value="SIS_dom"/>
</dbReference>
<dbReference type="InterPro" id="IPR046348">
    <property type="entry name" value="SIS_dom_sf"/>
</dbReference>
<sequence length="613" mass="65268">MCGIVGVTGSDPALPFLLDGLSRLEYRGYDSSGVALVDSDRVWVRRRAGKLAELTGAVGDAPRATAGIGHTRWATHGGPTEHNAHPHTDCTGALALVHNGIIENHLELGDELVSAGHELRSETDSEVLAHLIEAGMAGGAGLADATRAALARVEGSFAVAVVHAANPEVIVAGRRSSPLVAGRADGSGFVASDIPALLAATREVYVLDDDQIVEVGPGTLRVTTLDGTEVSPVRRRVEGDVETAEKGGYPDFMLKEIHEQPRAVRETLRGRTKGDRLTLGELELSDQELRDVDKVFIVGCGTSFHAGMVARHAIEHWARLPTEIEVASEFRYRDPVLDAQSLVVGVSQSGESLDTMEACRFARSATNKAKVLVVCNVVDSSMAREADAVLYTRAGPERGVAATKTHVAQIVAMELLALRLAHVRGLLYPEEVARQVEALHSLPTLIDGVLARSEEICDAATSYVDTRDFFFLGRGVGYPVALEGALKLKEISYARAEAYPAGEMKHGPIALIEPGTVVVAVATRGRLHAKIMNNIDEVKARGATVVVVANEGDDAAANHADRVLWVPAVPRGAELFSPLVDVVALQLFAYAIAKARGCDVDQPRNLAKTVTVE</sequence>
<comment type="subcellular location">
    <subcellularLocation>
        <location evidence="2 10">Cytoplasm</location>
    </subcellularLocation>
</comment>
<dbReference type="InterPro" id="IPR029055">
    <property type="entry name" value="Ntn_hydrolases_N"/>
</dbReference>
<feature type="active site" description="For Fru-6P isomerization activity" evidence="10">
    <location>
        <position position="608"/>
    </location>
</feature>
<feature type="active site" description="Nucleophile; for GATase activity" evidence="10">
    <location>
        <position position="2"/>
    </location>
</feature>
<evidence type="ECO:0000259" key="11">
    <source>
        <dbReference type="PROSITE" id="PS51278"/>
    </source>
</evidence>
<organism evidence="13">
    <name type="scientific">uncultured Acidimicrobiales bacterium</name>
    <dbReference type="NCBI Taxonomy" id="310071"/>
    <lineage>
        <taxon>Bacteria</taxon>
        <taxon>Bacillati</taxon>
        <taxon>Actinomycetota</taxon>
        <taxon>Acidimicrobiia</taxon>
        <taxon>Acidimicrobiales</taxon>
        <taxon>environmental samples</taxon>
    </lineage>
</organism>